<dbReference type="EMBL" id="PXYW01000001">
    <property type="protein sequence ID" value="PSR35473.1"/>
    <property type="molecule type" value="Genomic_DNA"/>
</dbReference>
<dbReference type="AlphaFoldDB" id="A0A2T2XLV8"/>
<evidence type="ECO:0000256" key="1">
    <source>
        <dbReference type="ARBA" id="ARBA00001933"/>
    </source>
</evidence>
<dbReference type="InterPro" id="IPR015421">
    <property type="entry name" value="PyrdxlP-dep_Trfase_major"/>
</dbReference>
<dbReference type="SUPFAM" id="SSF53383">
    <property type="entry name" value="PLP-dependent transferases"/>
    <property type="match status" value="1"/>
</dbReference>
<dbReference type="GO" id="GO:0008483">
    <property type="term" value="F:transaminase activity"/>
    <property type="evidence" value="ECO:0007669"/>
    <property type="project" value="UniProtKB-KW"/>
</dbReference>
<dbReference type="PROSITE" id="PS00599">
    <property type="entry name" value="AA_TRANSFER_CLASS_2"/>
    <property type="match status" value="1"/>
</dbReference>
<name>A0A2T2XLV8_9FIRM</name>
<keyword evidence="4 5" id="KW-0663">Pyridoxal phosphate</keyword>
<comment type="caution">
    <text evidence="7">The sequence shown here is derived from an EMBL/GenBank/DDBJ whole genome shotgun (WGS) entry which is preliminary data.</text>
</comment>
<proteinExistence type="inferred from homology"/>
<dbReference type="GO" id="GO:0030170">
    <property type="term" value="F:pyridoxal phosphate binding"/>
    <property type="evidence" value="ECO:0007669"/>
    <property type="project" value="InterPro"/>
</dbReference>
<evidence type="ECO:0000313" key="8">
    <source>
        <dbReference type="Proteomes" id="UP000242972"/>
    </source>
</evidence>
<feature type="domain" description="Aminotransferase class I/classII large" evidence="6">
    <location>
        <begin position="56"/>
        <end position="388"/>
    </location>
</feature>
<dbReference type="InterPro" id="IPR015422">
    <property type="entry name" value="PyrdxlP-dep_Trfase_small"/>
</dbReference>
<comment type="cofactor">
    <cofactor evidence="1 5">
        <name>pyridoxal 5'-phosphate</name>
        <dbReference type="ChEBI" id="CHEBI:597326"/>
    </cofactor>
</comment>
<accession>A0A2T2XLV8</accession>
<dbReference type="CDD" id="cd00609">
    <property type="entry name" value="AAT_like"/>
    <property type="match status" value="1"/>
</dbReference>
<evidence type="ECO:0000256" key="3">
    <source>
        <dbReference type="ARBA" id="ARBA00022679"/>
    </source>
</evidence>
<evidence type="ECO:0000259" key="6">
    <source>
        <dbReference type="Pfam" id="PF00155"/>
    </source>
</evidence>
<evidence type="ECO:0000256" key="4">
    <source>
        <dbReference type="ARBA" id="ARBA00022898"/>
    </source>
</evidence>
<sequence length="409" mass="45122">MGSRELVHTSSRFVLWMSFGEEISVPVSTRAQALPPYIFARMEEDIDAIRRENRLVVDLGISDPDLPPPNGVAAALVQAVGQPGSYRYPPYGGIDELRQQVADWYRQRFAVNLDPTTEVLITGGSKEALIHVALATTDPKDAVLVPDPGYPAYHIPSALFDLEEISLPLRAANHFLPDWTEITPEQWKRIRLGYLNYPNNPTGVLAPDSLWQETIDLAARHGWTVVSDLAYVDIVYQGRARSIMEFPGAKDVALETLTFSKSYSMQGFRLGAVVGNAKILKAMYRVESQINAGVYVPIQTAGIEALKLGMQADVLSQYRARRDYVASQLATLGFHVSIPPATLYFWLPMAPGVTGTQFCRALLHKAGVALTPGAAFGPSSDRFVRLSLTEPLSLLSRAFESWHRALPIT</sequence>
<evidence type="ECO:0000313" key="7">
    <source>
        <dbReference type="EMBL" id="PSR35473.1"/>
    </source>
</evidence>
<protein>
    <submittedName>
        <fullName evidence="7">LL-diaminopimelate aminotransferase</fullName>
    </submittedName>
</protein>
<dbReference type="Gene3D" id="3.40.640.10">
    <property type="entry name" value="Type I PLP-dependent aspartate aminotransferase-like (Major domain)"/>
    <property type="match status" value="1"/>
</dbReference>
<dbReference type="PANTHER" id="PTHR42832">
    <property type="entry name" value="AMINO ACID AMINOTRANSFERASE"/>
    <property type="match status" value="1"/>
</dbReference>
<gene>
    <name evidence="7" type="ORF">C7B46_00330</name>
</gene>
<dbReference type="InterPro" id="IPR001917">
    <property type="entry name" value="Aminotrans_II_pyridoxalP_BS"/>
</dbReference>
<dbReference type="PANTHER" id="PTHR42832:SF4">
    <property type="entry name" value="BLR3474 PROTEIN"/>
    <property type="match status" value="1"/>
</dbReference>
<keyword evidence="2 7" id="KW-0032">Aminotransferase</keyword>
<reference evidence="7 8" key="1">
    <citation type="journal article" date="2014" name="BMC Genomics">
        <title>Comparison of environmental and isolate Sulfobacillus genomes reveals diverse carbon, sulfur, nitrogen, and hydrogen metabolisms.</title>
        <authorList>
            <person name="Justice N.B."/>
            <person name="Norman A."/>
            <person name="Brown C.T."/>
            <person name="Singh A."/>
            <person name="Thomas B.C."/>
            <person name="Banfield J.F."/>
        </authorList>
    </citation>
    <scope>NUCLEOTIDE SEQUENCE [LARGE SCALE GENOMIC DNA]</scope>
    <source>
        <strain evidence="7">AMDSBA4</strain>
    </source>
</reference>
<dbReference type="Gene3D" id="3.90.1150.10">
    <property type="entry name" value="Aspartate Aminotransferase, domain 1"/>
    <property type="match status" value="1"/>
</dbReference>
<evidence type="ECO:0000256" key="5">
    <source>
        <dbReference type="RuleBase" id="RU003693"/>
    </source>
</evidence>
<dbReference type="Pfam" id="PF00155">
    <property type="entry name" value="Aminotran_1_2"/>
    <property type="match status" value="1"/>
</dbReference>
<keyword evidence="3 7" id="KW-0808">Transferase</keyword>
<dbReference type="InterPro" id="IPR015424">
    <property type="entry name" value="PyrdxlP-dep_Trfase"/>
</dbReference>
<comment type="similarity">
    <text evidence="5">Belongs to the class-II pyridoxal-phosphate-dependent aminotransferase family.</text>
</comment>
<dbReference type="InterPro" id="IPR004839">
    <property type="entry name" value="Aminotransferase_I/II_large"/>
</dbReference>
<dbReference type="Proteomes" id="UP000242972">
    <property type="component" value="Unassembled WGS sequence"/>
</dbReference>
<dbReference type="InterPro" id="IPR050881">
    <property type="entry name" value="LL-DAP_aminotransferase"/>
</dbReference>
<evidence type="ECO:0000256" key="2">
    <source>
        <dbReference type="ARBA" id="ARBA00022576"/>
    </source>
</evidence>
<organism evidence="7 8">
    <name type="scientific">Sulfobacillus benefaciens</name>
    <dbReference type="NCBI Taxonomy" id="453960"/>
    <lineage>
        <taxon>Bacteria</taxon>
        <taxon>Bacillati</taxon>
        <taxon>Bacillota</taxon>
        <taxon>Clostridia</taxon>
        <taxon>Eubacteriales</taxon>
        <taxon>Clostridiales Family XVII. Incertae Sedis</taxon>
        <taxon>Sulfobacillus</taxon>
    </lineage>
</organism>